<feature type="compositionally biased region" description="Basic and acidic residues" evidence="1">
    <location>
        <begin position="87"/>
        <end position="103"/>
    </location>
</feature>
<dbReference type="EMBL" id="DVGK01000104">
    <property type="protein sequence ID" value="HIR14023.1"/>
    <property type="molecule type" value="Genomic_DNA"/>
</dbReference>
<gene>
    <name evidence="2" type="ORF">IAB31_08895</name>
</gene>
<evidence type="ECO:0000256" key="1">
    <source>
        <dbReference type="SAM" id="MobiDB-lite"/>
    </source>
</evidence>
<reference evidence="2" key="1">
    <citation type="submission" date="2020-10" db="EMBL/GenBank/DDBJ databases">
        <authorList>
            <person name="Gilroy R."/>
        </authorList>
    </citation>
    <scope>NUCLEOTIDE SEQUENCE</scope>
    <source>
        <strain evidence="2">ChiSjej4B22-8148</strain>
    </source>
</reference>
<proteinExistence type="predicted"/>
<evidence type="ECO:0000313" key="3">
    <source>
        <dbReference type="Proteomes" id="UP000886757"/>
    </source>
</evidence>
<organism evidence="2 3">
    <name type="scientific">Candidatus Choladousia intestinavium</name>
    <dbReference type="NCBI Taxonomy" id="2840727"/>
    <lineage>
        <taxon>Bacteria</taxon>
        <taxon>Bacillati</taxon>
        <taxon>Bacillota</taxon>
        <taxon>Clostridia</taxon>
        <taxon>Lachnospirales</taxon>
        <taxon>Lachnospiraceae</taxon>
        <taxon>Lachnospiraceae incertae sedis</taxon>
        <taxon>Candidatus Choladousia</taxon>
    </lineage>
</organism>
<name>A0A9D1DAT1_9FIRM</name>
<feature type="compositionally biased region" description="Polar residues" evidence="1">
    <location>
        <begin position="105"/>
        <end position="114"/>
    </location>
</feature>
<comment type="caution">
    <text evidence="2">The sequence shown here is derived from an EMBL/GenBank/DDBJ whole genome shotgun (WGS) entry which is preliminary data.</text>
</comment>
<reference evidence="2" key="2">
    <citation type="journal article" date="2021" name="PeerJ">
        <title>Extensive microbial diversity within the chicken gut microbiome revealed by metagenomics and culture.</title>
        <authorList>
            <person name="Gilroy R."/>
            <person name="Ravi A."/>
            <person name="Getino M."/>
            <person name="Pursley I."/>
            <person name="Horton D.L."/>
            <person name="Alikhan N.F."/>
            <person name="Baker D."/>
            <person name="Gharbi K."/>
            <person name="Hall N."/>
            <person name="Watson M."/>
            <person name="Adriaenssens E.M."/>
            <person name="Foster-Nyarko E."/>
            <person name="Jarju S."/>
            <person name="Secka A."/>
            <person name="Antonio M."/>
            <person name="Oren A."/>
            <person name="Chaudhuri R.R."/>
            <person name="La Ragione R."/>
            <person name="Hildebrand F."/>
            <person name="Pallen M.J."/>
        </authorList>
    </citation>
    <scope>NUCLEOTIDE SEQUENCE</scope>
    <source>
        <strain evidence="2">ChiSjej4B22-8148</strain>
    </source>
</reference>
<accession>A0A9D1DAT1</accession>
<sequence length="183" mass="19990">MNRWTDWAKKLKKEQVLILLLAGVLLLVISIPTEQDAGAGETENTIQETVQEKTDREILEERLTKALSQVEGVGKTEVMITLKSDGRRIVEKDTERSEGRDESGQEGTASVNTTAEERESTVYASDGQGGEVPYVTETLEPEIAGVLIVAQGGGDMALVQEITEAVMALFGVEAHKIKVMKME</sequence>
<dbReference type="Proteomes" id="UP000886757">
    <property type="component" value="Unassembled WGS sequence"/>
</dbReference>
<feature type="region of interest" description="Disordered" evidence="1">
    <location>
        <begin position="87"/>
        <end position="130"/>
    </location>
</feature>
<evidence type="ECO:0000313" key="2">
    <source>
        <dbReference type="EMBL" id="HIR14023.1"/>
    </source>
</evidence>
<protein>
    <submittedName>
        <fullName evidence="2">Stage III sporulation protein AG</fullName>
    </submittedName>
</protein>
<dbReference type="AlphaFoldDB" id="A0A9D1DAT1"/>